<evidence type="ECO:0000313" key="2">
    <source>
        <dbReference type="EMBL" id="KAK2723433.1"/>
    </source>
</evidence>
<reference evidence="2" key="1">
    <citation type="submission" date="2023-07" db="EMBL/GenBank/DDBJ databases">
        <title>Chromosome-level genome assembly of Artemia franciscana.</title>
        <authorList>
            <person name="Jo E."/>
        </authorList>
    </citation>
    <scope>NUCLEOTIDE SEQUENCE</scope>
    <source>
        <tissue evidence="2">Whole body</tissue>
    </source>
</reference>
<dbReference type="Proteomes" id="UP001187531">
    <property type="component" value="Unassembled WGS sequence"/>
</dbReference>
<accession>A0AA88L9J4</accession>
<evidence type="ECO:0000313" key="3">
    <source>
        <dbReference type="Proteomes" id="UP001187531"/>
    </source>
</evidence>
<feature type="non-terminal residue" evidence="2">
    <location>
        <position position="55"/>
    </location>
</feature>
<dbReference type="AlphaFoldDB" id="A0AA88L9J4"/>
<evidence type="ECO:0000256" key="1">
    <source>
        <dbReference type="SAM" id="MobiDB-lite"/>
    </source>
</evidence>
<feature type="compositionally biased region" description="Basic and acidic residues" evidence="1">
    <location>
        <begin position="12"/>
        <end position="55"/>
    </location>
</feature>
<feature type="non-terminal residue" evidence="2">
    <location>
        <position position="1"/>
    </location>
</feature>
<sequence length="55" mass="6533">GGITFTTPVLPKKRERDQRNREMFEKVFPELRKQRGDKERLSRASSRIKSDTNLE</sequence>
<comment type="caution">
    <text evidence="2">The sequence shown here is derived from an EMBL/GenBank/DDBJ whole genome shotgun (WGS) entry which is preliminary data.</text>
</comment>
<dbReference type="EMBL" id="JAVRJZ010000004">
    <property type="protein sequence ID" value="KAK2723433.1"/>
    <property type="molecule type" value="Genomic_DNA"/>
</dbReference>
<organism evidence="2 3">
    <name type="scientific">Artemia franciscana</name>
    <name type="common">Brine shrimp</name>
    <name type="synonym">Artemia sanfranciscana</name>
    <dbReference type="NCBI Taxonomy" id="6661"/>
    <lineage>
        <taxon>Eukaryota</taxon>
        <taxon>Metazoa</taxon>
        <taxon>Ecdysozoa</taxon>
        <taxon>Arthropoda</taxon>
        <taxon>Crustacea</taxon>
        <taxon>Branchiopoda</taxon>
        <taxon>Anostraca</taxon>
        <taxon>Artemiidae</taxon>
        <taxon>Artemia</taxon>
    </lineage>
</organism>
<gene>
    <name evidence="2" type="ORF">QYM36_001937</name>
</gene>
<protein>
    <submittedName>
        <fullName evidence="2">Uncharacterized protein</fullName>
    </submittedName>
</protein>
<keyword evidence="3" id="KW-1185">Reference proteome</keyword>
<name>A0AA88L9J4_ARTSF</name>
<feature type="region of interest" description="Disordered" evidence="1">
    <location>
        <begin position="1"/>
        <end position="55"/>
    </location>
</feature>
<proteinExistence type="predicted"/>